<accession>A0AAI9CGY4</accession>
<comment type="caution">
    <text evidence="2">The sequence shown here is derived from an EMBL/GenBank/DDBJ whole genome shotgun (WGS) entry which is preliminary data.</text>
</comment>
<dbReference type="EMBL" id="ABLTIR010000267">
    <property type="protein sequence ID" value="EKZ1929497.1"/>
    <property type="molecule type" value="Genomic_DNA"/>
</dbReference>
<reference evidence="2" key="1">
    <citation type="submission" date="2023-08" db="EMBL/GenBank/DDBJ databases">
        <authorList>
            <consortium name="Clinical and Environmental Microbiology Branch: Whole genome sequencing antimicrobial resistance pathogens in the healthcare setting"/>
        </authorList>
    </citation>
    <scope>NUCLEOTIDE SEQUENCE</scope>
    <source>
        <strain evidence="2">2023CJ-00293</strain>
    </source>
</reference>
<organism evidence="2 4">
    <name type="scientific">Stenotrophomonas maltophilia</name>
    <name type="common">Pseudomonas maltophilia</name>
    <name type="synonym">Xanthomonas maltophilia</name>
    <dbReference type="NCBI Taxonomy" id="40324"/>
    <lineage>
        <taxon>Bacteria</taxon>
        <taxon>Pseudomonadati</taxon>
        <taxon>Pseudomonadota</taxon>
        <taxon>Gammaproteobacteria</taxon>
        <taxon>Lysobacterales</taxon>
        <taxon>Lysobacteraceae</taxon>
        <taxon>Stenotrophomonas</taxon>
        <taxon>Stenotrophomonas maltophilia group</taxon>
    </lineage>
</organism>
<proteinExistence type="predicted"/>
<keyword evidence="1" id="KW-0732">Signal</keyword>
<evidence type="ECO:0008006" key="5">
    <source>
        <dbReference type="Google" id="ProtNLM"/>
    </source>
</evidence>
<dbReference type="AlphaFoldDB" id="A0AAI9CGY4"/>
<sequence>MIRTLTRCALLSALVASVCAANTASAASVSLIKAADRASLIESRHSAGEGAPVVPVTTRYFANDEVLISWDDQQVLMLCKEAVYLKIPAGKAGAGALAPETRQMIANQALMSGMGSLAAVAEAAGDSVEVADDGSETRRVGESSWAYGVERYDVTTQRMADGALRVRTAKTATVNNAKPASPDDMFSTEDDQTARLSELAPVGSWTEVVIHGGPRQAQVDPAMSLKGWIPMEDDQATTVAEARRLHECK</sequence>
<evidence type="ECO:0000313" key="3">
    <source>
        <dbReference type="EMBL" id="EKZ1929497.1"/>
    </source>
</evidence>
<gene>
    <name evidence="2" type="ORF">REH87_000114</name>
    <name evidence="3" type="ORF">REH87_004572</name>
</gene>
<evidence type="ECO:0000313" key="2">
    <source>
        <dbReference type="EMBL" id="EKZ1925164.1"/>
    </source>
</evidence>
<evidence type="ECO:0000313" key="4">
    <source>
        <dbReference type="Proteomes" id="UP001225498"/>
    </source>
</evidence>
<protein>
    <recommendedName>
        <fullName evidence="5">DUF4412 domain-containing protein</fullName>
    </recommendedName>
</protein>
<dbReference type="Proteomes" id="UP001225498">
    <property type="component" value="Unassembled WGS sequence"/>
</dbReference>
<feature type="chain" id="PRO_5042443602" description="DUF4412 domain-containing protein" evidence="1">
    <location>
        <begin position="27"/>
        <end position="249"/>
    </location>
</feature>
<evidence type="ECO:0000256" key="1">
    <source>
        <dbReference type="SAM" id="SignalP"/>
    </source>
</evidence>
<name>A0AAI9CGY4_STEMA</name>
<dbReference type="RefSeq" id="WP_049450717.1">
    <property type="nucleotide sequence ID" value="NZ_CP133414.1"/>
</dbReference>
<dbReference type="EMBL" id="ABLTIR010000001">
    <property type="protein sequence ID" value="EKZ1925164.1"/>
    <property type="molecule type" value="Genomic_DNA"/>
</dbReference>
<feature type="signal peptide" evidence="1">
    <location>
        <begin position="1"/>
        <end position="26"/>
    </location>
</feature>